<dbReference type="InterPro" id="IPR035069">
    <property type="entry name" value="TTHA1013/TTHA0281-like"/>
</dbReference>
<gene>
    <name evidence="2" type="ORF">KIP89_18600</name>
</gene>
<name>A0ABS5RC89_9HYPH</name>
<evidence type="ECO:0000313" key="2">
    <source>
        <dbReference type="EMBL" id="MBS9479122.1"/>
    </source>
</evidence>
<dbReference type="Gene3D" id="3.30.160.250">
    <property type="match status" value="1"/>
</dbReference>
<dbReference type="EMBL" id="JAHCQH010000023">
    <property type="protein sequence ID" value="MBS9479122.1"/>
    <property type="molecule type" value="Genomic_DNA"/>
</dbReference>
<evidence type="ECO:0000259" key="1">
    <source>
        <dbReference type="Pfam" id="PF15919"/>
    </source>
</evidence>
<evidence type="ECO:0000313" key="3">
    <source>
        <dbReference type="Proteomes" id="UP001166585"/>
    </source>
</evidence>
<accession>A0ABS5RC89</accession>
<feature type="domain" description="HicB-like antitoxin of toxin-antitoxin system" evidence="1">
    <location>
        <begin position="4"/>
        <end position="78"/>
    </location>
</feature>
<organism evidence="2 3">
    <name type="scientific">Ancylobacter radicis</name>
    <dbReference type="NCBI Taxonomy" id="2836179"/>
    <lineage>
        <taxon>Bacteria</taxon>
        <taxon>Pseudomonadati</taxon>
        <taxon>Pseudomonadota</taxon>
        <taxon>Alphaproteobacteria</taxon>
        <taxon>Hyphomicrobiales</taxon>
        <taxon>Xanthobacteraceae</taxon>
        <taxon>Ancylobacter</taxon>
    </lineage>
</organism>
<dbReference type="Proteomes" id="UP001166585">
    <property type="component" value="Unassembled WGS sequence"/>
</dbReference>
<dbReference type="RefSeq" id="WP_213757099.1">
    <property type="nucleotide sequence ID" value="NZ_JAHCQH010000023.1"/>
</dbReference>
<keyword evidence="3" id="KW-1185">Reference proteome</keyword>
<reference evidence="2" key="1">
    <citation type="submission" date="2021-05" db="EMBL/GenBank/DDBJ databases">
        <authorList>
            <person name="Sun Q."/>
            <person name="Inoue M."/>
        </authorList>
    </citation>
    <scope>NUCLEOTIDE SEQUENCE</scope>
    <source>
        <strain evidence="2">VKM B-3255</strain>
    </source>
</reference>
<sequence length="97" mass="10007">MSHYIAIIEDAGPDHAAGVWFPDLPGCFSAGEDVDAALLNAEDALIAFAEALAAQGRALPSARSLAALRDDPALADDLSHHMVALVPFRAEAVAAAE</sequence>
<dbReference type="Pfam" id="PF15919">
    <property type="entry name" value="HicB_lk_antitox"/>
    <property type="match status" value="1"/>
</dbReference>
<comment type="caution">
    <text evidence="2">The sequence shown here is derived from an EMBL/GenBank/DDBJ whole genome shotgun (WGS) entry which is preliminary data.</text>
</comment>
<protein>
    <submittedName>
        <fullName evidence="2">Type II toxin-antitoxin system HicB family antitoxin</fullName>
    </submittedName>
</protein>
<dbReference type="InterPro" id="IPR031807">
    <property type="entry name" value="HicB-like"/>
</dbReference>
<dbReference type="SUPFAM" id="SSF143100">
    <property type="entry name" value="TTHA1013/TTHA0281-like"/>
    <property type="match status" value="1"/>
</dbReference>
<proteinExistence type="predicted"/>